<dbReference type="PROSITE" id="PS50222">
    <property type="entry name" value="EF_HAND_2"/>
    <property type="match status" value="2"/>
</dbReference>
<evidence type="ECO:0000256" key="11">
    <source>
        <dbReference type="SAM" id="SignalP"/>
    </source>
</evidence>
<dbReference type="GO" id="GO:0016020">
    <property type="term" value="C:membrane"/>
    <property type="evidence" value="ECO:0007669"/>
    <property type="project" value="UniProtKB-ARBA"/>
</dbReference>
<accession>A0ABC8S6J5</accession>
<feature type="transmembrane region" description="Helical" evidence="10">
    <location>
        <begin position="230"/>
        <end position="252"/>
    </location>
</feature>
<keyword evidence="3" id="KW-0050">Antiport</keyword>
<evidence type="ECO:0000256" key="5">
    <source>
        <dbReference type="ARBA" id="ARBA00022837"/>
    </source>
</evidence>
<feature type="transmembrane region" description="Helical" evidence="10">
    <location>
        <begin position="201"/>
        <end position="223"/>
    </location>
</feature>
<feature type="transmembrane region" description="Helical" evidence="10">
    <location>
        <begin position="142"/>
        <end position="169"/>
    </location>
</feature>
<keyword evidence="11" id="KW-0732">Signal</keyword>
<evidence type="ECO:0000313" key="13">
    <source>
        <dbReference type="EMBL" id="CAK9152573.1"/>
    </source>
</evidence>
<dbReference type="Proteomes" id="UP001642360">
    <property type="component" value="Unassembled WGS sequence"/>
</dbReference>
<feature type="chain" id="PRO_5044750740" description="EF-hand domain-containing protein" evidence="11">
    <location>
        <begin position="22"/>
        <end position="561"/>
    </location>
</feature>
<feature type="signal peptide" evidence="11">
    <location>
        <begin position="1"/>
        <end position="21"/>
    </location>
</feature>
<feature type="transmembrane region" description="Helical" evidence="10">
    <location>
        <begin position="402"/>
        <end position="423"/>
    </location>
</feature>
<evidence type="ECO:0000313" key="14">
    <source>
        <dbReference type="Proteomes" id="UP001642360"/>
    </source>
</evidence>
<keyword evidence="7" id="KW-0406">Ion transport</keyword>
<dbReference type="InterPro" id="IPR011992">
    <property type="entry name" value="EF-hand-dom_pair"/>
</dbReference>
<evidence type="ECO:0000256" key="3">
    <source>
        <dbReference type="ARBA" id="ARBA00022449"/>
    </source>
</evidence>
<proteinExistence type="predicted"/>
<dbReference type="PANTHER" id="PTHR31503">
    <property type="entry name" value="VACUOLAR CALCIUM ION TRANSPORTER"/>
    <property type="match status" value="1"/>
</dbReference>
<dbReference type="InterPro" id="IPR004713">
    <property type="entry name" value="CaH_exchang"/>
</dbReference>
<feature type="domain" description="EF-hand" evidence="12">
    <location>
        <begin position="324"/>
        <end position="359"/>
    </location>
</feature>
<comment type="subcellular location">
    <subcellularLocation>
        <location evidence="1">Endomembrane system</location>
        <topology evidence="1">Multi-pass membrane protein</topology>
    </subcellularLocation>
</comment>
<evidence type="ECO:0000256" key="8">
    <source>
        <dbReference type="ARBA" id="ARBA00023136"/>
    </source>
</evidence>
<feature type="domain" description="EF-hand" evidence="12">
    <location>
        <begin position="283"/>
        <end position="318"/>
    </location>
</feature>
<evidence type="ECO:0000256" key="7">
    <source>
        <dbReference type="ARBA" id="ARBA00023065"/>
    </source>
</evidence>
<evidence type="ECO:0000256" key="1">
    <source>
        <dbReference type="ARBA" id="ARBA00004127"/>
    </source>
</evidence>
<dbReference type="Gene3D" id="1.10.238.10">
    <property type="entry name" value="EF-hand"/>
    <property type="match status" value="1"/>
</dbReference>
<sequence length="561" mass="62320">MTRLITFSLLFLLQLTQLGYSQSIAENPNFMSSALDNTSCISSIVELSLSAPTTSVTCEPTYGFLPCTTTLWGQLFLVVVYEYLLSVGERYVSAGSDLFFEMVGPGVFGASLFHLLGAVPEVLLVLISGLSGSIETAQEQAAMGMSVLAGSTVMLLTLTWGFCVAFGSYDFSDDSAESDTEHDIPLSLTGFGVNADVETSYTARIMILSMLPFIILQLANFLNSSSATRVIVLVALIVTLALFFAFSFYQVFQPWIQNRRFKYLVQKFVKDKLMGVLLRNGKPNIQRIKKIFHDIDKNKSGYISEAEMKMFIFGIQLEDDVLLNKDDYVEKVMEAFDINSDGHIDEDEFVKGLTKWLLEAKQSARNQDHKNSVLLGNSVKNSEDPEKQSLLHKSEKSSTRPWWNYIKALFLVLLGITILALLVRPLIEAVAGFATSANIPSFFVPYVVIPLAMNYRRALSAINSARQKTQTSISLTLSQIYGGAFMNNMIGLVVFLSLVYIRDLAWDVSAEVLVVLIICTVMGLFASFCTKFPLWTSFLAYLLYAISLLLLYVLTSVLGWS</sequence>
<evidence type="ECO:0000256" key="10">
    <source>
        <dbReference type="SAM" id="Phobius"/>
    </source>
</evidence>
<evidence type="ECO:0000256" key="9">
    <source>
        <dbReference type="SAM" id="MobiDB-lite"/>
    </source>
</evidence>
<feature type="transmembrane region" description="Helical" evidence="10">
    <location>
        <begin position="480"/>
        <end position="501"/>
    </location>
</feature>
<evidence type="ECO:0000256" key="6">
    <source>
        <dbReference type="ARBA" id="ARBA00022989"/>
    </source>
</evidence>
<evidence type="ECO:0000256" key="4">
    <source>
        <dbReference type="ARBA" id="ARBA00022692"/>
    </source>
</evidence>
<organism evidence="13 14">
    <name type="scientific">Ilex paraguariensis</name>
    <name type="common">yerba mate</name>
    <dbReference type="NCBI Taxonomy" id="185542"/>
    <lineage>
        <taxon>Eukaryota</taxon>
        <taxon>Viridiplantae</taxon>
        <taxon>Streptophyta</taxon>
        <taxon>Embryophyta</taxon>
        <taxon>Tracheophyta</taxon>
        <taxon>Spermatophyta</taxon>
        <taxon>Magnoliopsida</taxon>
        <taxon>eudicotyledons</taxon>
        <taxon>Gunneridae</taxon>
        <taxon>Pentapetalae</taxon>
        <taxon>asterids</taxon>
        <taxon>campanulids</taxon>
        <taxon>Aquifoliales</taxon>
        <taxon>Aquifoliaceae</taxon>
        <taxon>Ilex</taxon>
    </lineage>
</organism>
<dbReference type="Pfam" id="PF13499">
    <property type="entry name" value="EF-hand_7"/>
    <property type="match status" value="1"/>
</dbReference>
<name>A0ABC8S6J5_9AQUA</name>
<keyword evidence="8 10" id="KW-0472">Membrane</keyword>
<keyword evidence="4 10" id="KW-0812">Transmembrane</keyword>
<evidence type="ECO:0000259" key="12">
    <source>
        <dbReference type="PROSITE" id="PS50222"/>
    </source>
</evidence>
<dbReference type="SUPFAM" id="SSF47473">
    <property type="entry name" value="EF-hand"/>
    <property type="match status" value="1"/>
</dbReference>
<dbReference type="SMART" id="SM00054">
    <property type="entry name" value="EFh"/>
    <property type="match status" value="2"/>
</dbReference>
<feature type="transmembrane region" description="Helical" evidence="10">
    <location>
        <begin position="541"/>
        <end position="560"/>
    </location>
</feature>
<dbReference type="PANTHER" id="PTHR31503:SF80">
    <property type="entry name" value="EF-HAND DOMAIN-CONTAINING PROTEIN"/>
    <property type="match status" value="1"/>
</dbReference>
<protein>
    <recommendedName>
        <fullName evidence="12">EF-hand domain-containing protein</fullName>
    </recommendedName>
</protein>
<dbReference type="AlphaFoldDB" id="A0ABC8S6J5"/>
<keyword evidence="5" id="KW-0106">Calcium</keyword>
<feature type="compositionally biased region" description="Basic and acidic residues" evidence="9">
    <location>
        <begin position="381"/>
        <end position="392"/>
    </location>
</feature>
<keyword evidence="2" id="KW-0813">Transport</keyword>
<feature type="transmembrane region" description="Helical" evidence="10">
    <location>
        <begin position="513"/>
        <end position="535"/>
    </location>
</feature>
<dbReference type="EMBL" id="CAUOFW020002280">
    <property type="protein sequence ID" value="CAK9152573.1"/>
    <property type="molecule type" value="Genomic_DNA"/>
</dbReference>
<dbReference type="GO" id="GO:0015368">
    <property type="term" value="F:calcium:monoatomic cation antiporter activity"/>
    <property type="evidence" value="ECO:0007669"/>
    <property type="project" value="UniProtKB-ARBA"/>
</dbReference>
<feature type="region of interest" description="Disordered" evidence="9">
    <location>
        <begin position="372"/>
        <end position="392"/>
    </location>
</feature>
<feature type="transmembrane region" description="Helical" evidence="10">
    <location>
        <begin position="107"/>
        <end position="130"/>
    </location>
</feature>
<keyword evidence="6 10" id="KW-1133">Transmembrane helix</keyword>
<dbReference type="GO" id="GO:0012505">
    <property type="term" value="C:endomembrane system"/>
    <property type="evidence" value="ECO:0007669"/>
    <property type="project" value="UniProtKB-SubCell"/>
</dbReference>
<dbReference type="PROSITE" id="PS00018">
    <property type="entry name" value="EF_HAND_1"/>
    <property type="match status" value="2"/>
</dbReference>
<comment type="caution">
    <text evidence="13">The sequence shown here is derived from an EMBL/GenBank/DDBJ whole genome shotgun (WGS) entry which is preliminary data.</text>
</comment>
<dbReference type="CDD" id="cd00051">
    <property type="entry name" value="EFh"/>
    <property type="match status" value="1"/>
</dbReference>
<gene>
    <name evidence="13" type="ORF">ILEXP_LOCUS20801</name>
</gene>
<evidence type="ECO:0000256" key="2">
    <source>
        <dbReference type="ARBA" id="ARBA00022448"/>
    </source>
</evidence>
<feature type="transmembrane region" description="Helical" evidence="10">
    <location>
        <begin position="430"/>
        <end position="449"/>
    </location>
</feature>
<dbReference type="InterPro" id="IPR004837">
    <property type="entry name" value="NaCa_Exmemb"/>
</dbReference>
<dbReference type="InterPro" id="IPR002048">
    <property type="entry name" value="EF_hand_dom"/>
</dbReference>
<dbReference type="InterPro" id="IPR018247">
    <property type="entry name" value="EF_Hand_1_Ca_BS"/>
</dbReference>
<reference evidence="13 14" key="1">
    <citation type="submission" date="2024-02" db="EMBL/GenBank/DDBJ databases">
        <authorList>
            <person name="Vignale AGUSTIN F."/>
            <person name="Sosa J E."/>
            <person name="Modenutti C."/>
        </authorList>
    </citation>
    <scope>NUCLEOTIDE SEQUENCE [LARGE SCALE GENOMIC DNA]</scope>
</reference>
<dbReference type="Pfam" id="PF01699">
    <property type="entry name" value="Na_Ca_ex"/>
    <property type="match status" value="1"/>
</dbReference>
<keyword evidence="14" id="KW-1185">Reference proteome</keyword>